<dbReference type="InterPro" id="IPR003439">
    <property type="entry name" value="ABC_transporter-like_ATP-bd"/>
</dbReference>
<dbReference type="Proteomes" id="UP000332933">
    <property type="component" value="Unassembled WGS sequence"/>
</dbReference>
<feature type="transmembrane region" description="Helical" evidence="8">
    <location>
        <begin position="1168"/>
        <end position="1187"/>
    </location>
</feature>
<gene>
    <name evidence="11" type="primary">Aste57867_236</name>
    <name evidence="10" type="ORF">As57867_000236</name>
    <name evidence="11" type="ORF">ASTE57867_236</name>
</gene>
<evidence type="ECO:0000256" key="1">
    <source>
        <dbReference type="ARBA" id="ARBA00004141"/>
    </source>
</evidence>
<keyword evidence="7 8" id="KW-0472">Membrane</keyword>
<evidence type="ECO:0000313" key="10">
    <source>
        <dbReference type="EMBL" id="KAF0720517.1"/>
    </source>
</evidence>
<dbReference type="EMBL" id="VJMH01000010">
    <property type="protein sequence ID" value="KAF0720517.1"/>
    <property type="molecule type" value="Genomic_DNA"/>
</dbReference>
<keyword evidence="12" id="KW-1185">Reference proteome</keyword>
<keyword evidence="2" id="KW-0813">Transport</keyword>
<evidence type="ECO:0000256" key="5">
    <source>
        <dbReference type="ARBA" id="ARBA00022840"/>
    </source>
</evidence>
<dbReference type="PANTHER" id="PTHR19241">
    <property type="entry name" value="ATP-BINDING CASSETTE TRANSPORTER"/>
    <property type="match status" value="1"/>
</dbReference>
<feature type="transmembrane region" description="Helical" evidence="8">
    <location>
        <begin position="450"/>
        <end position="478"/>
    </location>
</feature>
<evidence type="ECO:0000256" key="8">
    <source>
        <dbReference type="SAM" id="Phobius"/>
    </source>
</evidence>
<dbReference type="OrthoDB" id="245989at2759"/>
<dbReference type="Gene3D" id="3.40.50.300">
    <property type="entry name" value="P-loop containing nucleotide triphosphate hydrolases"/>
    <property type="match status" value="2"/>
</dbReference>
<evidence type="ECO:0000256" key="6">
    <source>
        <dbReference type="ARBA" id="ARBA00022989"/>
    </source>
</evidence>
<dbReference type="InterPro" id="IPR003593">
    <property type="entry name" value="AAA+_ATPase"/>
</dbReference>
<evidence type="ECO:0000256" key="2">
    <source>
        <dbReference type="ARBA" id="ARBA00022448"/>
    </source>
</evidence>
<dbReference type="PROSITE" id="PS00211">
    <property type="entry name" value="ABC_TRANSPORTER_1"/>
    <property type="match status" value="1"/>
</dbReference>
<dbReference type="InterPro" id="IPR017871">
    <property type="entry name" value="ABC_transporter-like_CS"/>
</dbReference>
<reference evidence="11 12" key="1">
    <citation type="submission" date="2019-03" db="EMBL/GenBank/DDBJ databases">
        <authorList>
            <person name="Gaulin E."/>
            <person name="Dumas B."/>
        </authorList>
    </citation>
    <scope>NUCLEOTIDE SEQUENCE [LARGE SCALE GENOMIC DNA]</scope>
    <source>
        <strain evidence="11">CBS 568.67</strain>
    </source>
</reference>
<evidence type="ECO:0000256" key="3">
    <source>
        <dbReference type="ARBA" id="ARBA00022692"/>
    </source>
</evidence>
<reference evidence="10" key="2">
    <citation type="submission" date="2019-06" db="EMBL/GenBank/DDBJ databases">
        <title>Genomics analysis of Aphanomyces spp. identifies a new class of oomycete effector associated with host adaptation.</title>
        <authorList>
            <person name="Gaulin E."/>
        </authorList>
    </citation>
    <scope>NUCLEOTIDE SEQUENCE</scope>
    <source>
        <strain evidence="10">CBS 578.67</strain>
    </source>
</reference>
<dbReference type="EMBL" id="CAADRA010000010">
    <property type="protein sequence ID" value="VFT77462.1"/>
    <property type="molecule type" value="Genomic_DNA"/>
</dbReference>
<proteinExistence type="predicted"/>
<dbReference type="GO" id="GO:0005524">
    <property type="term" value="F:ATP binding"/>
    <property type="evidence" value="ECO:0007669"/>
    <property type="project" value="UniProtKB-KW"/>
</dbReference>
<sequence>MATPTTPSKFAAFLASLKARGEAGPPTDICLSGLTYKIKGTRKPHEKEFVLFDINARFKPGSMTLVLGAPGCGKTSLLKAIAGVFATTPFTVSGATTFNGIAGSTMRRELRHLVSFAGQKDEHIPTLTVKETLAFAHACRNVHPSFDCEAGTAAIINMLGLDGCQHTLVGDDFVRGVSGGQRRRVSLGEMLTGQSPILLLDEYTTGLDTTVATEITQKLRDMCNALQYTVVTALLQPPPEVFALFDNVLILAAGHLAYFGTCADAVTYFNELGFLVPHGTDDADFLQEVTSVFGREFKDPVVPKIPNTALEFHQAFKESRDFAQLLIPKPHVTAVTGDGSANQIVPLPVDAPDKATARRPCKSLGHVIHMVFQRQLHLVSRDTKFNRIRFGQSLVMGLAIGSLFGELGTDAASVPSKVGLMFLTLLFTSVITLANIAYTIQLRGVFQKQYVFLLFPAWAYAAAESLFEALFTAIQALLFTCSTYWMCGFSSVENGAHYGTFFALIYLNSLAITQCFKCIAAFAPSAVVGLILGAATVFVLVIFSGFAIPGPSIPSYFVWLFNINPSSWAFWGVMLNEFRSPIPAYDAIKPIPHMRMGDFFVLKFGVTVDDRYIRWALGYLAGLYVFFALFTAIGYRFVRYTKRVTSVKSIQSDVAQVRPVQSAPSLDGSMKATQHAVTFTPVTLTFHSLYYTILMARKGQKKPEPVDLLSGIHGQFAPGTMTALMGTSGAGKSTLLDVLAGRKNSGKIKGVVRANSVPLTSAVQQQFGYVEQNDLHCLTATVQEALEFSAHLRLPADAKIESIIWSTLEILELDGDRNRRIADLSNEQAKRVTIGVELVANPSVLFLDEPTSGLDVHAAKVVCDAMQRISRSGRTVICTIHQPSFVLFEMFDALVLLRTGGKMVYFGPLHGGRAIVDYFEAIPGMRPLRPRENPATYMLDVMAANPQVDYTAVYTSSSLCTSNDTAIFAVAPNPDAKDKRKQSEQTASIDANGLVVQKANTMAAQFYHLGRRTMRKYWRTREYSIGRVLISIFVAIIFGILFQDDGGLAYTSQVQSQASLVFVGPLFMGIISVITGLPVVDAERMVFFRERASGMYATFPYALVFGLVEVPYVLVNSLVFSSIFYFMIDLKPDAAAFLWFYIYYCLYNLFATYLGQLLVAVLPDLRSAVSATGGVNSLVSLFAGFFIHKNSIPDAWRFMYWMSPLHYTLEGMMATQYLDNQQSIFVGSKGAILSPANVTVATFINEMFGGGISLDNKVTNVGILAAIVVVVKTGAFLAQQFLTFVTR</sequence>
<feature type="transmembrane region" description="Helical" evidence="8">
    <location>
        <begin position="1062"/>
        <end position="1080"/>
    </location>
</feature>
<dbReference type="Pfam" id="PF19055">
    <property type="entry name" value="ABC2_membrane_7"/>
    <property type="match status" value="1"/>
</dbReference>
<feature type="domain" description="ABC transporter" evidence="9">
    <location>
        <begin position="684"/>
        <end position="924"/>
    </location>
</feature>
<feature type="domain" description="ABC transporter" evidence="9">
    <location>
        <begin position="36"/>
        <end position="278"/>
    </location>
</feature>
<keyword evidence="6 8" id="KW-1133">Transmembrane helix</keyword>
<protein>
    <submittedName>
        <fullName evidence="11">Aste57867_236 protein</fullName>
    </submittedName>
</protein>
<organism evidence="11 12">
    <name type="scientific">Aphanomyces stellatus</name>
    <dbReference type="NCBI Taxonomy" id="120398"/>
    <lineage>
        <taxon>Eukaryota</taxon>
        <taxon>Sar</taxon>
        <taxon>Stramenopiles</taxon>
        <taxon>Oomycota</taxon>
        <taxon>Saprolegniomycetes</taxon>
        <taxon>Saprolegniales</taxon>
        <taxon>Verrucalvaceae</taxon>
        <taxon>Aphanomyces</taxon>
    </lineage>
</organism>
<keyword evidence="5" id="KW-0067">ATP-binding</keyword>
<name>A0A485K3A2_9STRA</name>
<feature type="transmembrane region" description="Helical" evidence="8">
    <location>
        <begin position="527"/>
        <end position="548"/>
    </location>
</feature>
<feature type="transmembrane region" description="Helical" evidence="8">
    <location>
        <begin position="1140"/>
        <end position="1161"/>
    </location>
</feature>
<feature type="transmembrane region" description="Helical" evidence="8">
    <location>
        <begin position="1101"/>
        <end position="1128"/>
    </location>
</feature>
<dbReference type="SMART" id="SM00382">
    <property type="entry name" value="AAA"/>
    <property type="match status" value="2"/>
</dbReference>
<dbReference type="GO" id="GO:0016887">
    <property type="term" value="F:ATP hydrolysis activity"/>
    <property type="evidence" value="ECO:0007669"/>
    <property type="project" value="InterPro"/>
</dbReference>
<dbReference type="Pfam" id="PF00005">
    <property type="entry name" value="ABC_tran"/>
    <property type="match status" value="2"/>
</dbReference>
<feature type="transmembrane region" description="Helical" evidence="8">
    <location>
        <begin position="1024"/>
        <end position="1042"/>
    </location>
</feature>
<dbReference type="Pfam" id="PF01061">
    <property type="entry name" value="ABC2_membrane"/>
    <property type="match status" value="2"/>
</dbReference>
<dbReference type="InterPro" id="IPR027417">
    <property type="entry name" value="P-loop_NTPase"/>
</dbReference>
<evidence type="ECO:0000259" key="9">
    <source>
        <dbReference type="PROSITE" id="PS50893"/>
    </source>
</evidence>
<dbReference type="InterPro" id="IPR043926">
    <property type="entry name" value="ABCG_dom"/>
</dbReference>
<evidence type="ECO:0000256" key="4">
    <source>
        <dbReference type="ARBA" id="ARBA00022741"/>
    </source>
</evidence>
<dbReference type="InterPro" id="IPR013525">
    <property type="entry name" value="ABC2_TM"/>
</dbReference>
<dbReference type="GO" id="GO:0016020">
    <property type="term" value="C:membrane"/>
    <property type="evidence" value="ECO:0007669"/>
    <property type="project" value="UniProtKB-SubCell"/>
</dbReference>
<accession>A0A485K3A2</accession>
<keyword evidence="4" id="KW-0547">Nucleotide-binding</keyword>
<feature type="transmembrane region" description="Helical" evidence="8">
    <location>
        <begin position="1263"/>
        <end position="1285"/>
    </location>
</feature>
<dbReference type="PROSITE" id="PS50893">
    <property type="entry name" value="ABC_TRANSPORTER_2"/>
    <property type="match status" value="2"/>
</dbReference>
<dbReference type="SUPFAM" id="SSF52540">
    <property type="entry name" value="P-loop containing nucleoside triphosphate hydrolases"/>
    <property type="match status" value="2"/>
</dbReference>
<feature type="transmembrane region" description="Helical" evidence="8">
    <location>
        <begin position="498"/>
        <end position="520"/>
    </location>
</feature>
<dbReference type="GO" id="GO:0140359">
    <property type="term" value="F:ABC-type transporter activity"/>
    <property type="evidence" value="ECO:0007669"/>
    <property type="project" value="InterPro"/>
</dbReference>
<evidence type="ECO:0000313" key="12">
    <source>
        <dbReference type="Proteomes" id="UP000332933"/>
    </source>
</evidence>
<feature type="transmembrane region" description="Helical" evidence="8">
    <location>
        <begin position="418"/>
        <end position="438"/>
    </location>
</feature>
<comment type="subcellular location">
    <subcellularLocation>
        <location evidence="1">Membrane</location>
        <topology evidence="1">Multi-pass membrane protein</topology>
    </subcellularLocation>
</comment>
<feature type="transmembrane region" description="Helical" evidence="8">
    <location>
        <begin position="612"/>
        <end position="638"/>
    </location>
</feature>
<evidence type="ECO:0000313" key="11">
    <source>
        <dbReference type="EMBL" id="VFT77462.1"/>
    </source>
</evidence>
<keyword evidence="3 8" id="KW-0812">Transmembrane</keyword>
<evidence type="ECO:0000256" key="7">
    <source>
        <dbReference type="ARBA" id="ARBA00023136"/>
    </source>
</evidence>